<feature type="transmembrane region" description="Helical" evidence="6">
    <location>
        <begin position="67"/>
        <end position="88"/>
    </location>
</feature>
<evidence type="ECO:0000256" key="1">
    <source>
        <dbReference type="ARBA" id="ARBA00004651"/>
    </source>
</evidence>
<name>A0A381RUF7_9ZZZZ</name>
<sequence length="107" mass="12823">MAEGTQQHPLKIYFQVWILLFVFSAFSYMVDWFQFQGYLRWGLILLFMLVKAGFICAIFMHMWWERLAIKFAILAPCCAVLVFVFIMWHESFYTLIVRKLFFLVTGS</sequence>
<evidence type="ECO:0000256" key="5">
    <source>
        <dbReference type="ARBA" id="ARBA00023136"/>
    </source>
</evidence>
<keyword evidence="3 6" id="KW-0812">Transmembrane</keyword>
<evidence type="ECO:0000313" key="7">
    <source>
        <dbReference type="EMBL" id="SUZ95515.1"/>
    </source>
</evidence>
<evidence type="ECO:0000256" key="4">
    <source>
        <dbReference type="ARBA" id="ARBA00022989"/>
    </source>
</evidence>
<evidence type="ECO:0000256" key="6">
    <source>
        <dbReference type="SAM" id="Phobius"/>
    </source>
</evidence>
<accession>A0A381RUF7</accession>
<keyword evidence="4 6" id="KW-1133">Transmembrane helix</keyword>
<keyword evidence="2" id="KW-1003">Cell membrane</keyword>
<dbReference type="Pfam" id="PF03626">
    <property type="entry name" value="COX4_pro"/>
    <property type="match status" value="1"/>
</dbReference>
<evidence type="ECO:0000256" key="2">
    <source>
        <dbReference type="ARBA" id="ARBA00022475"/>
    </source>
</evidence>
<gene>
    <name evidence="7" type="ORF">METZ01_LOCUS48369</name>
</gene>
<proteinExistence type="predicted"/>
<protein>
    <recommendedName>
        <fullName evidence="8">Cytochrome C oxidase subunit IV</fullName>
    </recommendedName>
</protein>
<organism evidence="7">
    <name type="scientific">marine metagenome</name>
    <dbReference type="NCBI Taxonomy" id="408172"/>
    <lineage>
        <taxon>unclassified sequences</taxon>
        <taxon>metagenomes</taxon>
        <taxon>ecological metagenomes</taxon>
    </lineage>
</organism>
<evidence type="ECO:0008006" key="8">
    <source>
        <dbReference type="Google" id="ProtNLM"/>
    </source>
</evidence>
<reference evidence="7" key="1">
    <citation type="submission" date="2018-05" db="EMBL/GenBank/DDBJ databases">
        <authorList>
            <person name="Lanie J.A."/>
            <person name="Ng W.-L."/>
            <person name="Kazmierczak K.M."/>
            <person name="Andrzejewski T.M."/>
            <person name="Davidsen T.M."/>
            <person name="Wayne K.J."/>
            <person name="Tettelin H."/>
            <person name="Glass J.I."/>
            <person name="Rusch D."/>
            <person name="Podicherti R."/>
            <person name="Tsui H.-C.T."/>
            <person name="Winkler M.E."/>
        </authorList>
    </citation>
    <scope>NUCLEOTIDE SEQUENCE</scope>
</reference>
<feature type="transmembrane region" description="Helical" evidence="6">
    <location>
        <begin position="41"/>
        <end position="60"/>
    </location>
</feature>
<dbReference type="InterPro" id="IPR005171">
    <property type="entry name" value="Cyt_c_oxidase_su4_prok"/>
</dbReference>
<dbReference type="GO" id="GO:0005886">
    <property type="term" value="C:plasma membrane"/>
    <property type="evidence" value="ECO:0007669"/>
    <property type="project" value="UniProtKB-SubCell"/>
</dbReference>
<keyword evidence="5 6" id="KW-0472">Membrane</keyword>
<dbReference type="EMBL" id="UINC01002331">
    <property type="protein sequence ID" value="SUZ95515.1"/>
    <property type="molecule type" value="Genomic_DNA"/>
</dbReference>
<evidence type="ECO:0000256" key="3">
    <source>
        <dbReference type="ARBA" id="ARBA00022692"/>
    </source>
</evidence>
<feature type="transmembrane region" description="Helical" evidence="6">
    <location>
        <begin position="12"/>
        <end position="29"/>
    </location>
</feature>
<dbReference type="AlphaFoldDB" id="A0A381RUF7"/>
<comment type="subcellular location">
    <subcellularLocation>
        <location evidence="1">Cell membrane</location>
        <topology evidence="1">Multi-pass membrane protein</topology>
    </subcellularLocation>
</comment>